<feature type="transmembrane region" description="Helical" evidence="6">
    <location>
        <begin position="165"/>
        <end position="185"/>
    </location>
</feature>
<evidence type="ECO:0000256" key="4">
    <source>
        <dbReference type="ARBA" id="ARBA00022989"/>
    </source>
</evidence>
<reference evidence="8 9" key="1">
    <citation type="journal article" date="2024" name="Plant Biotechnol. J.">
        <title>Dendrobium thyrsiflorum genome and its molecular insights into genes involved in important horticultural traits.</title>
        <authorList>
            <person name="Chen B."/>
            <person name="Wang J.Y."/>
            <person name="Zheng P.J."/>
            <person name="Li K.L."/>
            <person name="Liang Y.M."/>
            <person name="Chen X.F."/>
            <person name="Zhang C."/>
            <person name="Zhao X."/>
            <person name="He X."/>
            <person name="Zhang G.Q."/>
            <person name="Liu Z.J."/>
            <person name="Xu Q."/>
        </authorList>
    </citation>
    <scope>NUCLEOTIDE SEQUENCE [LARGE SCALE GENOMIC DNA]</scope>
    <source>
        <strain evidence="8">GZMU011</strain>
    </source>
</reference>
<evidence type="ECO:0000256" key="6">
    <source>
        <dbReference type="SAM" id="Phobius"/>
    </source>
</evidence>
<comment type="subcellular location">
    <subcellularLocation>
        <location evidence="1">Membrane</location>
        <topology evidence="1">Multi-pass membrane protein</topology>
    </subcellularLocation>
</comment>
<dbReference type="Pfam" id="PF25829">
    <property type="entry name" value="DUF7953"/>
    <property type="match status" value="1"/>
</dbReference>
<feature type="domain" description="DUF7953" evidence="7">
    <location>
        <begin position="212"/>
        <end position="323"/>
    </location>
</feature>
<comment type="caution">
    <text evidence="8">The sequence shown here is derived from an EMBL/GenBank/DDBJ whole genome shotgun (WGS) entry which is preliminary data.</text>
</comment>
<evidence type="ECO:0000256" key="3">
    <source>
        <dbReference type="ARBA" id="ARBA00022692"/>
    </source>
</evidence>
<dbReference type="GO" id="GO:0016020">
    <property type="term" value="C:membrane"/>
    <property type="evidence" value="ECO:0007669"/>
    <property type="project" value="UniProtKB-SubCell"/>
</dbReference>
<keyword evidence="9" id="KW-1185">Reference proteome</keyword>
<proteinExistence type="inferred from homology"/>
<keyword evidence="5 6" id="KW-0472">Membrane</keyword>
<keyword evidence="3 6" id="KW-0812">Transmembrane</keyword>
<keyword evidence="4 6" id="KW-1133">Transmembrane helix</keyword>
<dbReference type="Pfam" id="PF03649">
    <property type="entry name" value="UPF0014"/>
    <property type="match status" value="1"/>
</dbReference>
<dbReference type="EMBL" id="JANQDX010000001">
    <property type="protein sequence ID" value="KAL0929143.1"/>
    <property type="molecule type" value="Genomic_DNA"/>
</dbReference>
<evidence type="ECO:0000313" key="9">
    <source>
        <dbReference type="Proteomes" id="UP001552299"/>
    </source>
</evidence>
<evidence type="ECO:0000256" key="5">
    <source>
        <dbReference type="ARBA" id="ARBA00023136"/>
    </source>
</evidence>
<evidence type="ECO:0000256" key="2">
    <source>
        <dbReference type="ARBA" id="ARBA00005268"/>
    </source>
</evidence>
<organism evidence="8 9">
    <name type="scientific">Dendrobium thyrsiflorum</name>
    <name type="common">Pinecone-like raceme dendrobium</name>
    <name type="synonym">Orchid</name>
    <dbReference type="NCBI Taxonomy" id="117978"/>
    <lineage>
        <taxon>Eukaryota</taxon>
        <taxon>Viridiplantae</taxon>
        <taxon>Streptophyta</taxon>
        <taxon>Embryophyta</taxon>
        <taxon>Tracheophyta</taxon>
        <taxon>Spermatophyta</taxon>
        <taxon>Magnoliopsida</taxon>
        <taxon>Liliopsida</taxon>
        <taxon>Asparagales</taxon>
        <taxon>Orchidaceae</taxon>
        <taxon>Epidendroideae</taxon>
        <taxon>Malaxideae</taxon>
        <taxon>Dendrobiinae</taxon>
        <taxon>Dendrobium</taxon>
    </lineage>
</organism>
<comment type="similarity">
    <text evidence="2">Belongs to the UPF0014 family.</text>
</comment>
<evidence type="ECO:0000259" key="7">
    <source>
        <dbReference type="Pfam" id="PF25829"/>
    </source>
</evidence>
<name>A0ABD0WFK8_DENTH</name>
<accession>A0ABD0WFK8</accession>
<feature type="transmembrane region" description="Helical" evidence="6">
    <location>
        <begin position="68"/>
        <end position="88"/>
    </location>
</feature>
<gene>
    <name evidence="8" type="ORF">M5K25_001085</name>
</gene>
<dbReference type="AlphaFoldDB" id="A0ABD0WFK8"/>
<dbReference type="Proteomes" id="UP001552299">
    <property type="component" value="Unassembled WGS sequence"/>
</dbReference>
<evidence type="ECO:0000256" key="1">
    <source>
        <dbReference type="ARBA" id="ARBA00004141"/>
    </source>
</evidence>
<dbReference type="InterPro" id="IPR057713">
    <property type="entry name" value="DUF7953"/>
</dbReference>
<dbReference type="InterPro" id="IPR005226">
    <property type="entry name" value="UPF0014_fam"/>
</dbReference>
<feature type="transmembrane region" description="Helical" evidence="6">
    <location>
        <begin position="348"/>
        <end position="370"/>
    </location>
</feature>
<protein>
    <recommendedName>
        <fullName evidence="7">DUF7953 domain-containing protein</fullName>
    </recommendedName>
</protein>
<evidence type="ECO:0000313" key="8">
    <source>
        <dbReference type="EMBL" id="KAL0929143.1"/>
    </source>
</evidence>
<dbReference type="PANTHER" id="PTHR30028">
    <property type="entry name" value="UPF0014 INNER MEMBRANE PROTEIN YBBM-RELATED"/>
    <property type="match status" value="1"/>
</dbReference>
<sequence>MTMEALVLEISTDRYLNQMVLVAGYTAGQRAKHVPRGKYIAGASILAGTSLTMLLLVVLNVFPFTPRYIIPVSGMMVGNAMTVTGVTMKKLREDLKIQKNLVETALALGATPRQATFHQVKRSLIIALSPVLDNAKTVGLISLPGAMTGLIMGGASPLKAIQLQIVVMNMMIGASTVSSVMSTYLCCPAFFTKAYQLEYKWLITSAGTNSVNVVTLGSIEIFNAHEWFQSKPTVYFHCQGEENKTVLPDVKKTHFLYIFKGEESWQPLTELPDQKCKRCGFYEKDKYKSDDVFDEWELCPSDFVEGKFIRFKENEFNATFSCPQCTAVADSDIGQSQITSTKHNKRNVALIVIISLLAFLIVMVGMVAAYKYWQKRKREQDQARFLKLFEEGDDIEDELSLEPDF</sequence>
<feature type="transmembrane region" description="Helical" evidence="6">
    <location>
        <begin position="39"/>
        <end position="62"/>
    </location>
</feature>
<dbReference type="PANTHER" id="PTHR30028:SF0">
    <property type="entry name" value="PROTEIN ALUMINUM SENSITIVE 3"/>
    <property type="match status" value="1"/>
</dbReference>